<gene>
    <name evidence="1" type="ORF">HHL09_13245</name>
</gene>
<organism evidence="1 2">
    <name type="scientific">Luteolibacter luteus</name>
    <dbReference type="NCBI Taxonomy" id="2728835"/>
    <lineage>
        <taxon>Bacteria</taxon>
        <taxon>Pseudomonadati</taxon>
        <taxon>Verrucomicrobiota</taxon>
        <taxon>Verrucomicrobiia</taxon>
        <taxon>Verrucomicrobiales</taxon>
        <taxon>Verrucomicrobiaceae</taxon>
        <taxon>Luteolibacter</taxon>
    </lineage>
</organism>
<reference evidence="1 2" key="1">
    <citation type="submission" date="2020-04" db="EMBL/GenBank/DDBJ databases">
        <title>Luteolibacter sp. G-1-1-1 isolated from soil.</title>
        <authorList>
            <person name="Dahal R.H."/>
        </authorList>
    </citation>
    <scope>NUCLEOTIDE SEQUENCE [LARGE SCALE GENOMIC DNA]</scope>
    <source>
        <strain evidence="1 2">G-1-1-1</strain>
    </source>
</reference>
<protein>
    <submittedName>
        <fullName evidence="1">Uncharacterized protein</fullName>
    </submittedName>
</protein>
<dbReference type="Proteomes" id="UP000501812">
    <property type="component" value="Chromosome"/>
</dbReference>
<evidence type="ECO:0000313" key="2">
    <source>
        <dbReference type="Proteomes" id="UP000501812"/>
    </source>
</evidence>
<dbReference type="RefSeq" id="WP_169455107.1">
    <property type="nucleotide sequence ID" value="NZ_CP051774.1"/>
</dbReference>
<sequence length="403" mass="42874">MGTAHSSGWGKGLALLAGLVSFAVGWQWRGASGQADLPREGAAGKSAPRSLTELQGHGDELLAGWAAKVEAAGEPELEELAGLLAKEPRGRDLALWIPLLARWSKSDGAAMISFLESRAPASLKDRLLGQAWFAWGVSDPDAAFSAGKEKLKPELARMLLSGIAETDPHKAVEYLWQLPDAQFSVSAVTQQVIAKAPELTEELLARAVYDGARMPLQQAWISELAEKDPDQALAFAKGIGNISQDPVAQALGEIAKHDPEKAAEQLATLPPNRTRALGAVALAEAWAAQDAEKAIAWIRGNTAGPTRHYALVSAASASEKENPERALDLLQEAGANPGGSFFHPYQYSVTPMESFGSPNVHVATVDLLKRLSLSDPEKARALAAEKLGEGIWKKWAVEAGVQP</sequence>
<evidence type="ECO:0000313" key="1">
    <source>
        <dbReference type="EMBL" id="QJE96706.1"/>
    </source>
</evidence>
<keyword evidence="2" id="KW-1185">Reference proteome</keyword>
<dbReference type="KEGG" id="luo:HHL09_13245"/>
<dbReference type="EMBL" id="CP051774">
    <property type="protein sequence ID" value="QJE96706.1"/>
    <property type="molecule type" value="Genomic_DNA"/>
</dbReference>
<proteinExistence type="predicted"/>
<accession>A0A858RHP6</accession>
<dbReference type="AlphaFoldDB" id="A0A858RHP6"/>
<name>A0A858RHP6_9BACT</name>